<evidence type="ECO:0000256" key="1">
    <source>
        <dbReference type="SAM" id="Phobius"/>
    </source>
</evidence>
<evidence type="ECO:0000313" key="2">
    <source>
        <dbReference type="EMBL" id="CBY32089.1"/>
    </source>
</evidence>
<dbReference type="InterPro" id="IPR039099">
    <property type="entry name" value="Pannexin"/>
</dbReference>
<keyword evidence="1" id="KW-0472">Membrane</keyword>
<evidence type="ECO:0008006" key="3">
    <source>
        <dbReference type="Google" id="ProtNLM"/>
    </source>
</evidence>
<dbReference type="Proteomes" id="UP000011014">
    <property type="component" value="Unassembled WGS sequence"/>
</dbReference>
<feature type="transmembrane region" description="Helical" evidence="1">
    <location>
        <begin position="395"/>
        <end position="417"/>
    </location>
</feature>
<organism evidence="2">
    <name type="scientific">Oikopleura dioica</name>
    <name type="common">Tunicate</name>
    <dbReference type="NCBI Taxonomy" id="34765"/>
    <lineage>
        <taxon>Eukaryota</taxon>
        <taxon>Metazoa</taxon>
        <taxon>Chordata</taxon>
        <taxon>Tunicata</taxon>
        <taxon>Appendicularia</taxon>
        <taxon>Copelata</taxon>
        <taxon>Oikopleuridae</taxon>
        <taxon>Oikopleura</taxon>
    </lineage>
</organism>
<dbReference type="AlphaFoldDB" id="E4Y952"/>
<proteinExistence type="predicted"/>
<feature type="transmembrane region" description="Helical" evidence="1">
    <location>
        <begin position="30"/>
        <end position="48"/>
    </location>
</feature>
<dbReference type="EMBL" id="FN654333">
    <property type="protein sequence ID" value="CBY32089.1"/>
    <property type="molecule type" value="Genomic_DNA"/>
</dbReference>
<dbReference type="GO" id="GO:0006812">
    <property type="term" value="P:monoatomic cation transport"/>
    <property type="evidence" value="ECO:0007669"/>
    <property type="project" value="InterPro"/>
</dbReference>
<protein>
    <recommendedName>
        <fullName evidence="3">Innexin</fullName>
    </recommendedName>
</protein>
<dbReference type="GO" id="GO:0015267">
    <property type="term" value="F:channel activity"/>
    <property type="evidence" value="ECO:0007669"/>
    <property type="project" value="InterPro"/>
</dbReference>
<dbReference type="PANTHER" id="PTHR15759">
    <property type="entry name" value="PANNEXIN"/>
    <property type="match status" value="1"/>
</dbReference>
<gene>
    <name evidence="2" type="ORF">GSOID_T00029387001</name>
</gene>
<accession>E4Y952</accession>
<dbReference type="GO" id="GO:0032732">
    <property type="term" value="P:positive regulation of interleukin-1 production"/>
    <property type="evidence" value="ECO:0007669"/>
    <property type="project" value="InterPro"/>
</dbReference>
<sequence>MDPAGFISALGDESSKNQQQVVTEFVEDTVIHFVGCYGFLLIGLILQLSGSIQEQINCINSKSPIDKGFSRETTTYINNFCWMAENDDENKIATFENQDLDARWYVDHLSKIFFLIAILFHLPKIYWNMSVGGVLNSYMGYTKLLLDIVKQKLESIPKTGVWGGTEDFHPGRAFDPESKLFSQNQKYVPLRMDSFQEDVIEGNASQDNETGFFGCQKSSEKRPNTDEENPLMKECKESFCCLGKSCKNVCKMNDRALIGKLMYRNFSNMNVVPLIVSIHKVTYMQDLGTGHHKLLYDSKGNPNSKIPQYQHGVLWCILKMWACEGNFNGSVLYKKYLFKTIVNFLLSFGLLVTSVFYGKIFLAGWNDIPEEMECIIPTKGEQILATCILPTVGDVYIPIFIAIIFLAINTLISLYVIMRVFIRPNASSIGYNFLSYIFDDALGYSVLWQQPNTSDLQKQMMKASVDSEPPVTVNIPLCEKKTK</sequence>
<feature type="transmembrane region" description="Helical" evidence="1">
    <location>
        <begin position="336"/>
        <end position="357"/>
    </location>
</feature>
<dbReference type="PANTHER" id="PTHR15759:SF6">
    <property type="entry name" value="INNEXIN"/>
    <property type="match status" value="1"/>
</dbReference>
<keyword evidence="1" id="KW-0812">Transmembrane</keyword>
<name>E4Y952_OIKDI</name>
<reference evidence="2" key="1">
    <citation type="journal article" date="2010" name="Science">
        <title>Plasticity of animal genome architecture unmasked by rapid evolution of a pelagic tunicate.</title>
        <authorList>
            <person name="Denoeud F."/>
            <person name="Henriet S."/>
            <person name="Mungpakdee S."/>
            <person name="Aury J.M."/>
            <person name="Da Silva C."/>
            <person name="Brinkmann H."/>
            <person name="Mikhaleva J."/>
            <person name="Olsen L.C."/>
            <person name="Jubin C."/>
            <person name="Canestro C."/>
            <person name="Bouquet J.M."/>
            <person name="Danks G."/>
            <person name="Poulain J."/>
            <person name="Campsteijn C."/>
            <person name="Adamski M."/>
            <person name="Cross I."/>
            <person name="Yadetie F."/>
            <person name="Muffato M."/>
            <person name="Louis A."/>
            <person name="Butcher S."/>
            <person name="Tsagkogeorga G."/>
            <person name="Konrad A."/>
            <person name="Singh S."/>
            <person name="Jensen M.F."/>
            <person name="Cong E.H."/>
            <person name="Eikeseth-Otteraa H."/>
            <person name="Noel B."/>
            <person name="Anthouard V."/>
            <person name="Porcel B.M."/>
            <person name="Kachouri-Lafond R."/>
            <person name="Nishino A."/>
            <person name="Ugolini M."/>
            <person name="Chourrout P."/>
            <person name="Nishida H."/>
            <person name="Aasland R."/>
            <person name="Huzurbazar S."/>
            <person name="Westhof E."/>
            <person name="Delsuc F."/>
            <person name="Lehrach H."/>
            <person name="Reinhardt R."/>
            <person name="Weissenbach J."/>
            <person name="Roy S.W."/>
            <person name="Artiguenave F."/>
            <person name="Postlethwait J.H."/>
            <person name="Manak J.R."/>
            <person name="Thompson E.M."/>
            <person name="Jaillon O."/>
            <person name="Du Pasquier L."/>
            <person name="Boudinot P."/>
            <person name="Liberles D.A."/>
            <person name="Volff J.N."/>
            <person name="Philippe H."/>
            <person name="Lenhard B."/>
            <person name="Roest Crollius H."/>
            <person name="Wincker P."/>
            <person name="Chourrout D."/>
        </authorList>
    </citation>
    <scope>NUCLEOTIDE SEQUENCE [LARGE SCALE GENOMIC DNA]</scope>
</reference>
<keyword evidence="1" id="KW-1133">Transmembrane helix</keyword>